<protein>
    <submittedName>
        <fullName evidence="2">Uncharacterized protein</fullName>
    </submittedName>
</protein>
<gene>
    <name evidence="2" type="ORF">BASILISK_67</name>
</gene>
<name>S5MS54_9CAUD</name>
<evidence type="ECO:0000313" key="3">
    <source>
        <dbReference type="Proteomes" id="UP000015091"/>
    </source>
</evidence>
<proteinExistence type="predicted"/>
<feature type="coiled-coil region" evidence="1">
    <location>
        <begin position="26"/>
        <end position="80"/>
    </location>
</feature>
<reference evidence="2 3" key="1">
    <citation type="journal article" date="2014" name="Genome Announc.">
        <title>Genome Sequences of Three Novel Bacillus cereus Bacteriophages.</title>
        <authorList>
            <person name="Grose J.H."/>
            <person name="Jensen J.D."/>
            <person name="Merrill B.D."/>
            <person name="Fisher J.N."/>
            <person name="Burnett S.H."/>
            <person name="Breakwell D.P."/>
        </authorList>
    </citation>
    <scope>NUCLEOTIDE SEQUENCE [LARGE SCALE GENOMIC DNA]</scope>
</reference>
<evidence type="ECO:0000313" key="2">
    <source>
        <dbReference type="EMBL" id="AGR46612.1"/>
    </source>
</evidence>
<dbReference type="EMBL" id="KC595511">
    <property type="protein sequence ID" value="AGR46612.1"/>
    <property type="molecule type" value="Genomic_DNA"/>
</dbReference>
<organism evidence="2 3">
    <name type="scientific">Bacillus phage Basilisk</name>
    <dbReference type="NCBI Taxonomy" id="1296654"/>
    <lineage>
        <taxon>Viruses</taxon>
        <taxon>Duplodnaviria</taxon>
        <taxon>Heunggongvirae</taxon>
        <taxon>Uroviricota</taxon>
        <taxon>Caudoviricetes</taxon>
        <taxon>Sejongvirinae</taxon>
        <taxon>Basiliskvirus</taxon>
        <taxon>Basiliskvirus basilisk</taxon>
    </lineage>
</organism>
<keyword evidence="3" id="KW-1185">Reference proteome</keyword>
<accession>S5MS54</accession>
<evidence type="ECO:0000256" key="1">
    <source>
        <dbReference type="SAM" id="Coils"/>
    </source>
</evidence>
<sequence length="89" mass="10343">MENKVTFTKAELFILIGGTVLAWDGKVGIEDEVEELEQRLEKILNNEDIKETEESFEFNNQELEKEINESKTYIKALNKLLDLYEGSDE</sequence>
<keyword evidence="1" id="KW-0175">Coiled coil</keyword>
<dbReference type="Proteomes" id="UP000015091">
    <property type="component" value="Segment"/>
</dbReference>